<sequence>MKKTTIHDIARELNITFSTVAKALNDHPRIAASTKEAVKEMAIKLNYQQNKLASSLRSGKTRIVGVLVPTLDVSFFSSVVHGIETVMNSNGYNILLYQSKELYADEIRGIDTFLQTRVEGIISSIALQTSDYNHFIDLKKRKIPLLLFDRIVDEIGVPYVRIDDYGGGFMATEHLIKQGCKRIVHISTDQNVTIFKERLQGYKEALIKHGLPVDDSLIFTGHLSIELGRNCIQQLVNENIEFDGVFAFEDYTGLGVLKQLKELKINVPEQVKVIGFANEAFGAHITPSLSTVDQQTVKMGEEAARLFLKLIKENKYYEKEPEKIVLDPLLIPRTSSE</sequence>
<dbReference type="SUPFAM" id="SSF53822">
    <property type="entry name" value="Periplasmic binding protein-like I"/>
    <property type="match status" value="1"/>
</dbReference>
<dbReference type="PROSITE" id="PS50932">
    <property type="entry name" value="HTH_LACI_2"/>
    <property type="match status" value="1"/>
</dbReference>
<dbReference type="InterPro" id="IPR010982">
    <property type="entry name" value="Lambda_DNA-bd_dom_sf"/>
</dbReference>
<dbReference type="EMBL" id="PQVF01000004">
    <property type="protein sequence ID" value="POY37472.1"/>
    <property type="molecule type" value="Genomic_DNA"/>
</dbReference>
<keyword evidence="6" id="KW-1185">Reference proteome</keyword>
<dbReference type="SMART" id="SM00354">
    <property type="entry name" value="HTH_LACI"/>
    <property type="match status" value="1"/>
</dbReference>
<dbReference type="GO" id="GO:0000976">
    <property type="term" value="F:transcription cis-regulatory region binding"/>
    <property type="evidence" value="ECO:0007669"/>
    <property type="project" value="TreeGrafter"/>
</dbReference>
<reference evidence="5 6" key="1">
    <citation type="submission" date="2018-01" db="EMBL/GenBank/DDBJ databases">
        <authorList>
            <person name="Gaut B.S."/>
            <person name="Morton B.R."/>
            <person name="Clegg M.T."/>
            <person name="Duvall M.R."/>
        </authorList>
    </citation>
    <scope>NUCLEOTIDE SEQUENCE [LARGE SCALE GENOMIC DNA]</scope>
    <source>
        <strain evidence="5 6">HR-AV</strain>
    </source>
</reference>
<dbReference type="Pfam" id="PF00356">
    <property type="entry name" value="LacI"/>
    <property type="match status" value="1"/>
</dbReference>
<dbReference type="InterPro" id="IPR046335">
    <property type="entry name" value="LacI/GalR-like_sensor"/>
</dbReference>
<comment type="caution">
    <text evidence="5">The sequence shown here is derived from an EMBL/GenBank/DDBJ whole genome shotgun (WGS) entry which is preliminary data.</text>
</comment>
<dbReference type="Pfam" id="PF13377">
    <property type="entry name" value="Peripla_BP_3"/>
    <property type="match status" value="1"/>
</dbReference>
<protein>
    <submittedName>
        <fullName evidence="5">LacI family transcriptional regulator</fullName>
    </submittedName>
</protein>
<evidence type="ECO:0000313" key="6">
    <source>
        <dbReference type="Proteomes" id="UP000236893"/>
    </source>
</evidence>
<dbReference type="AlphaFoldDB" id="A0A2S5A577"/>
<accession>A0A2S5A577</accession>
<dbReference type="SUPFAM" id="SSF47413">
    <property type="entry name" value="lambda repressor-like DNA-binding domains"/>
    <property type="match status" value="1"/>
</dbReference>
<dbReference type="PANTHER" id="PTHR30146:SF109">
    <property type="entry name" value="HTH-TYPE TRANSCRIPTIONAL REGULATOR GALS"/>
    <property type="match status" value="1"/>
</dbReference>
<dbReference type="InterPro" id="IPR000843">
    <property type="entry name" value="HTH_LacI"/>
</dbReference>
<keyword evidence="2" id="KW-0238">DNA-binding</keyword>
<dbReference type="Proteomes" id="UP000236893">
    <property type="component" value="Unassembled WGS sequence"/>
</dbReference>
<keyword evidence="1" id="KW-0805">Transcription regulation</keyword>
<dbReference type="PANTHER" id="PTHR30146">
    <property type="entry name" value="LACI-RELATED TRANSCRIPTIONAL REPRESSOR"/>
    <property type="match status" value="1"/>
</dbReference>
<feature type="domain" description="HTH lacI-type" evidence="4">
    <location>
        <begin position="4"/>
        <end position="58"/>
    </location>
</feature>
<gene>
    <name evidence="5" type="ORF">C3K47_06835</name>
</gene>
<dbReference type="Gene3D" id="3.40.50.2300">
    <property type="match status" value="2"/>
</dbReference>
<evidence type="ECO:0000259" key="4">
    <source>
        <dbReference type="PROSITE" id="PS50932"/>
    </source>
</evidence>
<organism evidence="5 6">
    <name type="scientific">Solitalea longa</name>
    <dbReference type="NCBI Taxonomy" id="2079460"/>
    <lineage>
        <taxon>Bacteria</taxon>
        <taxon>Pseudomonadati</taxon>
        <taxon>Bacteroidota</taxon>
        <taxon>Sphingobacteriia</taxon>
        <taxon>Sphingobacteriales</taxon>
        <taxon>Sphingobacteriaceae</taxon>
        <taxon>Solitalea</taxon>
    </lineage>
</organism>
<evidence type="ECO:0000256" key="2">
    <source>
        <dbReference type="ARBA" id="ARBA00023125"/>
    </source>
</evidence>
<evidence type="ECO:0000313" key="5">
    <source>
        <dbReference type="EMBL" id="POY37472.1"/>
    </source>
</evidence>
<dbReference type="Gene3D" id="1.10.260.40">
    <property type="entry name" value="lambda repressor-like DNA-binding domains"/>
    <property type="match status" value="1"/>
</dbReference>
<dbReference type="InterPro" id="IPR028082">
    <property type="entry name" value="Peripla_BP_I"/>
</dbReference>
<dbReference type="GO" id="GO:0003700">
    <property type="term" value="F:DNA-binding transcription factor activity"/>
    <property type="evidence" value="ECO:0007669"/>
    <property type="project" value="TreeGrafter"/>
</dbReference>
<dbReference type="CDD" id="cd01392">
    <property type="entry name" value="HTH_LacI"/>
    <property type="match status" value="1"/>
</dbReference>
<proteinExistence type="predicted"/>
<dbReference type="OrthoDB" id="9803256at2"/>
<name>A0A2S5A577_9SPHI</name>
<keyword evidence="3" id="KW-0804">Transcription</keyword>
<evidence type="ECO:0000256" key="3">
    <source>
        <dbReference type="ARBA" id="ARBA00023163"/>
    </source>
</evidence>
<dbReference type="RefSeq" id="WP_103788379.1">
    <property type="nucleotide sequence ID" value="NZ_PQVF01000004.1"/>
</dbReference>
<evidence type="ECO:0000256" key="1">
    <source>
        <dbReference type="ARBA" id="ARBA00023015"/>
    </source>
</evidence>
<dbReference type="CDD" id="cd06267">
    <property type="entry name" value="PBP1_LacI_sugar_binding-like"/>
    <property type="match status" value="1"/>
</dbReference>